<accession>A0A5J4TU79</accession>
<organism evidence="1 2">
    <name type="scientific">Streblomastix strix</name>
    <dbReference type="NCBI Taxonomy" id="222440"/>
    <lineage>
        <taxon>Eukaryota</taxon>
        <taxon>Metamonada</taxon>
        <taxon>Preaxostyla</taxon>
        <taxon>Oxymonadida</taxon>
        <taxon>Streblomastigidae</taxon>
        <taxon>Streblomastix</taxon>
    </lineage>
</organism>
<protein>
    <submittedName>
        <fullName evidence="1">Uncharacterized protein</fullName>
    </submittedName>
</protein>
<evidence type="ECO:0000313" key="2">
    <source>
        <dbReference type="Proteomes" id="UP000324800"/>
    </source>
</evidence>
<dbReference type="Proteomes" id="UP000324800">
    <property type="component" value="Unassembled WGS sequence"/>
</dbReference>
<dbReference type="AlphaFoldDB" id="A0A5J4TU79"/>
<comment type="caution">
    <text evidence="1">The sequence shown here is derived from an EMBL/GenBank/DDBJ whole genome shotgun (WGS) entry which is preliminary data.</text>
</comment>
<proteinExistence type="predicted"/>
<sequence length="111" mass="13035">MFQYPPYLHVFCSPTHLIFYFPLSEYIPAVLKKIREEQIEAMVIAPLWSGQTWYTELVNENAQSLMLGWSNEILEPGTSLIKKNLKLPPGKICCFLMDRRPGKEEDLRERF</sequence>
<evidence type="ECO:0000313" key="1">
    <source>
        <dbReference type="EMBL" id="KAA6361804.1"/>
    </source>
</evidence>
<reference evidence="1 2" key="1">
    <citation type="submission" date="2019-03" db="EMBL/GenBank/DDBJ databases">
        <title>Single cell metagenomics reveals metabolic interactions within the superorganism composed of flagellate Streblomastix strix and complex community of Bacteroidetes bacteria on its surface.</title>
        <authorList>
            <person name="Treitli S.C."/>
            <person name="Kolisko M."/>
            <person name="Husnik F."/>
            <person name="Keeling P."/>
            <person name="Hampl V."/>
        </authorList>
    </citation>
    <scope>NUCLEOTIDE SEQUENCE [LARGE SCALE GENOMIC DNA]</scope>
    <source>
        <strain evidence="1">ST1C</strain>
    </source>
</reference>
<name>A0A5J4TU79_9EUKA</name>
<gene>
    <name evidence="1" type="ORF">EZS28_042670</name>
</gene>
<dbReference type="EMBL" id="SNRW01025039">
    <property type="protein sequence ID" value="KAA6361804.1"/>
    <property type="molecule type" value="Genomic_DNA"/>
</dbReference>